<protein>
    <submittedName>
        <fullName evidence="2">Uncharacterized protein</fullName>
    </submittedName>
</protein>
<feature type="region of interest" description="Disordered" evidence="1">
    <location>
        <begin position="1"/>
        <end position="22"/>
    </location>
</feature>
<evidence type="ECO:0000313" key="2">
    <source>
        <dbReference type="EMBL" id="GIE93242.1"/>
    </source>
</evidence>
<proteinExistence type="predicted"/>
<accession>A0A919JTS0</accession>
<evidence type="ECO:0000256" key="1">
    <source>
        <dbReference type="SAM" id="MobiDB-lite"/>
    </source>
</evidence>
<dbReference type="AlphaFoldDB" id="A0A919JTS0"/>
<sequence>MREPVCAAKAGEAASAGRTARAAVTTARRTKRFFKWFPLLVGVTDTDRGGPPARERVNRYAPDGEPDSYERAGAWQRRPVVEGETVFRRLASRC</sequence>
<feature type="region of interest" description="Disordered" evidence="1">
    <location>
        <begin position="45"/>
        <end position="71"/>
    </location>
</feature>
<dbReference type="EMBL" id="BOMV01000006">
    <property type="protein sequence ID" value="GIE93242.1"/>
    <property type="molecule type" value="Genomic_DNA"/>
</dbReference>
<feature type="compositionally biased region" description="Low complexity" evidence="1">
    <location>
        <begin position="7"/>
        <end position="22"/>
    </location>
</feature>
<reference evidence="2" key="1">
    <citation type="submission" date="2021-01" db="EMBL/GenBank/DDBJ databases">
        <title>Whole genome shotgun sequence of Actinoplanes rishiriensis NBRC 108556.</title>
        <authorList>
            <person name="Komaki H."/>
            <person name="Tamura T."/>
        </authorList>
    </citation>
    <scope>NUCLEOTIDE SEQUENCE</scope>
    <source>
        <strain evidence="2">NBRC 108556</strain>
    </source>
</reference>
<gene>
    <name evidence="2" type="ORF">Ari01nite_07070</name>
</gene>
<feature type="compositionally biased region" description="Basic and acidic residues" evidence="1">
    <location>
        <begin position="45"/>
        <end position="58"/>
    </location>
</feature>
<dbReference type="Proteomes" id="UP000636960">
    <property type="component" value="Unassembled WGS sequence"/>
</dbReference>
<organism evidence="2 3">
    <name type="scientific">Paractinoplanes rishiriensis</name>
    <dbReference type="NCBI Taxonomy" id="1050105"/>
    <lineage>
        <taxon>Bacteria</taxon>
        <taxon>Bacillati</taxon>
        <taxon>Actinomycetota</taxon>
        <taxon>Actinomycetes</taxon>
        <taxon>Micromonosporales</taxon>
        <taxon>Micromonosporaceae</taxon>
        <taxon>Paractinoplanes</taxon>
    </lineage>
</organism>
<comment type="caution">
    <text evidence="2">The sequence shown here is derived from an EMBL/GenBank/DDBJ whole genome shotgun (WGS) entry which is preliminary data.</text>
</comment>
<name>A0A919JTS0_9ACTN</name>
<evidence type="ECO:0000313" key="3">
    <source>
        <dbReference type="Proteomes" id="UP000636960"/>
    </source>
</evidence>
<keyword evidence="3" id="KW-1185">Reference proteome</keyword>